<sequence length="60" mass="7151">MFLPVQLPQQLHLLVLRAIWSDASITRSNRTRSKQCVAKRCKRRASQSSRSFYTFSRYYL</sequence>
<reference evidence="1 3" key="1">
    <citation type="journal article" date="2007" name="Science">
        <title>Draft genome of the filarial nematode parasite Brugia malayi.</title>
        <authorList>
            <person name="Ghedin E."/>
            <person name="Wang S."/>
            <person name="Spiro D."/>
            <person name="Caler E."/>
            <person name="Zhao Q."/>
            <person name="Crabtree J."/>
            <person name="Allen J.E."/>
            <person name="Delcher A.L."/>
            <person name="Guiliano D.B."/>
            <person name="Miranda-Saavedra D."/>
            <person name="Angiuoli S.V."/>
            <person name="Creasy T."/>
            <person name="Amedeo P."/>
            <person name="Haas B."/>
            <person name="El-Sayed N.M."/>
            <person name="Wortman J.R."/>
            <person name="Feldblyum T."/>
            <person name="Tallon L."/>
            <person name="Schatz M."/>
            <person name="Shumway M."/>
            <person name="Koo H."/>
            <person name="Salzberg S.L."/>
            <person name="Schobel S."/>
            <person name="Pertea M."/>
            <person name="Pop M."/>
            <person name="White O."/>
            <person name="Barton G.J."/>
            <person name="Carlow C.K."/>
            <person name="Crawford M.J."/>
            <person name="Daub J."/>
            <person name="Dimmic M.W."/>
            <person name="Estes C.F."/>
            <person name="Foster J.M."/>
            <person name="Ganatra M."/>
            <person name="Gregory W.F."/>
            <person name="Johnson N.M."/>
            <person name="Jin J."/>
            <person name="Komuniecki R."/>
            <person name="Korf I."/>
            <person name="Kumar S."/>
            <person name="Laney S."/>
            <person name="Li B.W."/>
            <person name="Li W."/>
            <person name="Lindblom T.H."/>
            <person name="Lustigman S."/>
            <person name="Ma D."/>
            <person name="Maina C.V."/>
            <person name="Martin D.M."/>
            <person name="McCarter J.P."/>
            <person name="McReynolds L."/>
            <person name="Mitreva M."/>
            <person name="Nutman T.B."/>
            <person name="Parkinson J."/>
            <person name="Peregrin-Alvarez J.M."/>
            <person name="Poole C."/>
            <person name="Ren Q."/>
            <person name="Saunders L."/>
            <person name="Sluder A.E."/>
            <person name="Smith K."/>
            <person name="Stanke M."/>
            <person name="Unnasch T.R."/>
            <person name="Ware J."/>
            <person name="Wei A.D."/>
            <person name="Weil G."/>
            <person name="Williams D.J."/>
            <person name="Zhang Y."/>
            <person name="Williams S.A."/>
            <person name="Fraser-Liggett C."/>
            <person name="Slatko B."/>
            <person name="Blaxter M.L."/>
            <person name="Scott A.L."/>
        </authorList>
    </citation>
    <scope>NUCLEOTIDE SEQUENCE</scope>
    <source>
        <strain evidence="1 3">FR3</strain>
    </source>
</reference>
<proteinExistence type="predicted"/>
<evidence type="ECO:0000313" key="3">
    <source>
        <dbReference type="Proteomes" id="UP000006672"/>
    </source>
</evidence>
<reference evidence="2" key="3">
    <citation type="submission" date="2019-04" db="EMBL/GenBank/DDBJ databases">
        <authorList>
            <person name="Howe K."/>
            <person name="Paulini M."/>
            <person name="Williams G."/>
        </authorList>
    </citation>
    <scope>NUCLEOTIDE SEQUENCE [LARGE SCALE GENOMIC DNA]</scope>
    <source>
        <strain evidence="2">FR3</strain>
    </source>
</reference>
<accession>A0A1P6C681</accession>
<evidence type="ECO:0000313" key="1">
    <source>
        <dbReference type="EMBL" id="CDP98865.1"/>
    </source>
</evidence>
<dbReference type="RefSeq" id="XP_042937535.1">
    <property type="nucleotide sequence ID" value="XM_043081601.1"/>
</dbReference>
<reference evidence="1" key="2">
    <citation type="submission" date="2012-12" db="EMBL/GenBank/DDBJ databases">
        <authorList>
            <consortium name="WormBase Consortium"/>
            <person name="Ghedin E."/>
            <person name="Paulini M."/>
        </authorList>
    </citation>
    <scope>NUCLEOTIDE SEQUENCE</scope>
    <source>
        <strain evidence="1">FR3</strain>
    </source>
</reference>
<protein>
    <submittedName>
        <fullName evidence="1 4">Bm594, isoform h</fullName>
    </submittedName>
</protein>
<dbReference type="CTD" id="6099410"/>
<dbReference type="Proteomes" id="UP000006672">
    <property type="component" value="Unassembled WGS sequence"/>
</dbReference>
<dbReference type="EMBL" id="LN857000">
    <property type="protein sequence ID" value="CDP98865.1"/>
    <property type="molecule type" value="Genomic_DNA"/>
</dbReference>
<evidence type="ECO:0000313" key="4">
    <source>
        <dbReference type="WBParaSite" id="Bm594d.1"/>
    </source>
</evidence>
<dbReference type="WBParaSite" id="Bm594d.1">
    <property type="protein sequence ID" value="Bm594d.1"/>
    <property type="gene ID" value="WBGene00220855"/>
</dbReference>
<reference evidence="4" key="4">
    <citation type="submission" date="2019-12" db="UniProtKB">
        <authorList>
            <consortium name="WormBaseParasite"/>
        </authorList>
    </citation>
    <scope>IDENTIFICATION</scope>
</reference>
<evidence type="ECO:0000313" key="2">
    <source>
        <dbReference type="EMBL" id="VIO98082.1"/>
    </source>
</evidence>
<organism evidence="3 4">
    <name type="scientific">Brugia malayi</name>
    <name type="common">Filarial nematode worm</name>
    <dbReference type="NCBI Taxonomy" id="6279"/>
    <lineage>
        <taxon>Eukaryota</taxon>
        <taxon>Metazoa</taxon>
        <taxon>Ecdysozoa</taxon>
        <taxon>Nematoda</taxon>
        <taxon>Chromadorea</taxon>
        <taxon>Rhabditida</taxon>
        <taxon>Spirurina</taxon>
        <taxon>Spiruromorpha</taxon>
        <taxon>Filarioidea</taxon>
        <taxon>Onchocercidae</taxon>
        <taxon>Brugia</taxon>
    </lineage>
</organism>
<name>A0A1P6C681_BRUMA</name>
<dbReference type="AlphaFoldDB" id="A0A1P6C681"/>
<gene>
    <name evidence="1 4" type="primary">Bm594</name>
    <name evidence="2" type="ORF">BM_BM594</name>
    <name evidence="1" type="ORF">BM_Bm594</name>
</gene>
<dbReference type="GeneID" id="6099410"/>
<dbReference type="EMBL" id="CAAKNF010000195">
    <property type="protein sequence ID" value="VIO98082.1"/>
    <property type="molecule type" value="Genomic_DNA"/>
</dbReference>
<accession>A0A4E9FP31</accession>
<keyword evidence="3" id="KW-1185">Reference proteome</keyword>